<name>A0AAD5MX68_PARTN</name>
<organism evidence="2 3">
    <name type="scientific">Parelaphostrongylus tenuis</name>
    <name type="common">Meningeal worm</name>
    <dbReference type="NCBI Taxonomy" id="148309"/>
    <lineage>
        <taxon>Eukaryota</taxon>
        <taxon>Metazoa</taxon>
        <taxon>Ecdysozoa</taxon>
        <taxon>Nematoda</taxon>
        <taxon>Chromadorea</taxon>
        <taxon>Rhabditida</taxon>
        <taxon>Rhabditina</taxon>
        <taxon>Rhabditomorpha</taxon>
        <taxon>Strongyloidea</taxon>
        <taxon>Metastrongylidae</taxon>
        <taxon>Parelaphostrongylus</taxon>
    </lineage>
</organism>
<dbReference type="Proteomes" id="UP001196413">
    <property type="component" value="Unassembled WGS sequence"/>
</dbReference>
<protein>
    <submittedName>
        <fullName evidence="2">Uncharacterized protein</fullName>
    </submittedName>
</protein>
<reference evidence="2" key="1">
    <citation type="submission" date="2021-06" db="EMBL/GenBank/DDBJ databases">
        <title>Parelaphostrongylus tenuis whole genome reference sequence.</title>
        <authorList>
            <person name="Garwood T.J."/>
            <person name="Larsen P.A."/>
            <person name="Fountain-Jones N.M."/>
            <person name="Garbe J.R."/>
            <person name="Macchietto M.G."/>
            <person name="Kania S.A."/>
            <person name="Gerhold R.W."/>
            <person name="Richards J.E."/>
            <person name="Wolf T.M."/>
        </authorList>
    </citation>
    <scope>NUCLEOTIDE SEQUENCE</scope>
    <source>
        <strain evidence="2">MNPRO001-30</strain>
        <tissue evidence="2">Meninges</tissue>
    </source>
</reference>
<evidence type="ECO:0000313" key="3">
    <source>
        <dbReference type="Proteomes" id="UP001196413"/>
    </source>
</evidence>
<evidence type="ECO:0000313" key="2">
    <source>
        <dbReference type="EMBL" id="KAJ1355741.1"/>
    </source>
</evidence>
<feature type="compositionally biased region" description="Basic and acidic residues" evidence="1">
    <location>
        <begin position="1"/>
        <end position="29"/>
    </location>
</feature>
<sequence length="184" mass="20922">MTASGAEHESTERDATAKHHSRLSSEQKIPKSATSRRRALQRLAPHCVTKLEKCPRTFGRNALQLLSVQLRLIPSAKAVVYFHFNFKRQTPCDWYADLWCGISAHVSAVQQSAGTIVEWKGTVLHHGRRAVIRLYSFRHFQTLSDCRQRLEQGHTLLSKDFNDPVARFGCGPNSRIPFLILPFD</sequence>
<feature type="region of interest" description="Disordered" evidence="1">
    <location>
        <begin position="1"/>
        <end position="36"/>
    </location>
</feature>
<comment type="caution">
    <text evidence="2">The sequence shown here is derived from an EMBL/GenBank/DDBJ whole genome shotgun (WGS) entry which is preliminary data.</text>
</comment>
<gene>
    <name evidence="2" type="ORF">KIN20_013270</name>
</gene>
<evidence type="ECO:0000256" key="1">
    <source>
        <dbReference type="SAM" id="MobiDB-lite"/>
    </source>
</evidence>
<dbReference type="EMBL" id="JAHQIW010002567">
    <property type="protein sequence ID" value="KAJ1355741.1"/>
    <property type="molecule type" value="Genomic_DNA"/>
</dbReference>
<proteinExistence type="predicted"/>
<keyword evidence="3" id="KW-1185">Reference proteome</keyword>
<dbReference type="AlphaFoldDB" id="A0AAD5MX68"/>
<accession>A0AAD5MX68</accession>